<keyword evidence="3" id="KW-1185">Reference proteome</keyword>
<dbReference type="AlphaFoldDB" id="A0A086TB59"/>
<evidence type="ECO:0000313" key="3">
    <source>
        <dbReference type="Proteomes" id="UP000029964"/>
    </source>
</evidence>
<feature type="compositionally biased region" description="Basic and acidic residues" evidence="1">
    <location>
        <begin position="117"/>
        <end position="130"/>
    </location>
</feature>
<protein>
    <submittedName>
        <fullName evidence="2">Uncharacterized protein</fullName>
    </submittedName>
</protein>
<name>A0A086TB59_HAPC1</name>
<evidence type="ECO:0000256" key="1">
    <source>
        <dbReference type="SAM" id="MobiDB-lite"/>
    </source>
</evidence>
<gene>
    <name evidence="2" type="ORF">ACRE_025150</name>
</gene>
<sequence length="137" mass="15584">MCVKEHKYYVCNCQNEQCPVKYTVCCPYGPKPLSLQELGHFMPNCKSTETPCTNQQQQQATSLVAEPCKNAMVKSVSQDIWLCAACQQGCMDKQTENPVDVDFSALYDRRFAEEEQRKKQLEKDWGRSGDSDGEVVE</sequence>
<comment type="caution">
    <text evidence="2">The sequence shown here is derived from an EMBL/GenBank/DDBJ whole genome shotgun (WGS) entry which is preliminary data.</text>
</comment>
<dbReference type="Proteomes" id="UP000029964">
    <property type="component" value="Unassembled WGS sequence"/>
</dbReference>
<accession>A0A086TB59</accession>
<evidence type="ECO:0000313" key="2">
    <source>
        <dbReference type="EMBL" id="KFH46591.1"/>
    </source>
</evidence>
<dbReference type="HOGENOM" id="CLU_1864532_0_0_1"/>
<feature type="region of interest" description="Disordered" evidence="1">
    <location>
        <begin position="117"/>
        <end position="137"/>
    </location>
</feature>
<dbReference type="EMBL" id="JPKY01000017">
    <property type="protein sequence ID" value="KFH46591.1"/>
    <property type="molecule type" value="Genomic_DNA"/>
</dbReference>
<reference evidence="3" key="1">
    <citation type="journal article" date="2014" name="Genome Announc.">
        <title>Genome sequence and annotation of Acremonium chrysogenum, producer of the beta-lactam antibiotic cephalosporin C.</title>
        <authorList>
            <person name="Terfehr D."/>
            <person name="Dahlmann T.A."/>
            <person name="Specht T."/>
            <person name="Zadra I."/>
            <person name="Kuernsteiner H."/>
            <person name="Kueck U."/>
        </authorList>
    </citation>
    <scope>NUCLEOTIDE SEQUENCE [LARGE SCALE GENOMIC DNA]</scope>
    <source>
        <strain evidence="3">ATCC 11550 / CBS 779.69 / DSM 880 / IAM 14645 / JCM 23072 / IMI 49137</strain>
    </source>
</reference>
<proteinExistence type="predicted"/>
<organism evidence="2 3">
    <name type="scientific">Hapsidospora chrysogenum (strain ATCC 11550 / CBS 779.69 / DSM 880 / IAM 14645 / JCM 23072 / IMI 49137)</name>
    <name type="common">Acremonium chrysogenum</name>
    <dbReference type="NCBI Taxonomy" id="857340"/>
    <lineage>
        <taxon>Eukaryota</taxon>
        <taxon>Fungi</taxon>
        <taxon>Dikarya</taxon>
        <taxon>Ascomycota</taxon>
        <taxon>Pezizomycotina</taxon>
        <taxon>Sordariomycetes</taxon>
        <taxon>Hypocreomycetidae</taxon>
        <taxon>Hypocreales</taxon>
        <taxon>Bionectriaceae</taxon>
        <taxon>Hapsidospora</taxon>
    </lineage>
</organism>